<evidence type="ECO:0000256" key="3">
    <source>
        <dbReference type="ARBA" id="ARBA00022737"/>
    </source>
</evidence>
<dbReference type="GO" id="GO:0016020">
    <property type="term" value="C:membrane"/>
    <property type="evidence" value="ECO:0007669"/>
    <property type="project" value="TreeGrafter"/>
</dbReference>
<dbReference type="InterPro" id="IPR052286">
    <property type="entry name" value="Wnt_signaling_inhibitor"/>
</dbReference>
<reference evidence="6" key="1">
    <citation type="journal article" date="2014" name="Nat. Genet.">
        <title>Genome of the human hookworm Necator americanus.</title>
        <authorList>
            <person name="Tang Y.T."/>
            <person name="Gao X."/>
            <person name="Rosa B.A."/>
            <person name="Abubucker S."/>
            <person name="Hallsworth-Pepin K."/>
            <person name="Martin J."/>
            <person name="Tyagi R."/>
            <person name="Heizer E."/>
            <person name="Zhang X."/>
            <person name="Bhonagiri-Palsikar V."/>
            <person name="Minx P."/>
            <person name="Warren W.C."/>
            <person name="Wang Q."/>
            <person name="Zhan B."/>
            <person name="Hotez P.J."/>
            <person name="Sternberg P.W."/>
            <person name="Dougall A."/>
            <person name="Gaze S.T."/>
            <person name="Mulvenna J."/>
            <person name="Sotillo J."/>
            <person name="Ranganathan S."/>
            <person name="Rabelo E.M."/>
            <person name="Wilson R.K."/>
            <person name="Felgner P.L."/>
            <person name="Bethony J."/>
            <person name="Hawdon J.M."/>
            <person name="Gasser R.B."/>
            <person name="Loukas A."/>
            <person name="Mitreva M."/>
        </authorList>
    </citation>
    <scope>NUCLEOTIDE SEQUENCE [LARGE SCALE GENOMIC DNA]</scope>
</reference>
<dbReference type="AlphaFoldDB" id="W2TLV1"/>
<accession>W2TLV1</accession>
<proteinExistence type="predicted"/>
<dbReference type="Proteomes" id="UP000053676">
    <property type="component" value="Unassembled WGS sequence"/>
</dbReference>
<protein>
    <submittedName>
        <fullName evidence="5">Leucine Rich repeat-containing domain protein</fullName>
    </submittedName>
</protein>
<dbReference type="InterPro" id="IPR003591">
    <property type="entry name" value="Leu-rich_rpt_typical-subtyp"/>
</dbReference>
<dbReference type="SMART" id="SM00369">
    <property type="entry name" value="LRR_TYP"/>
    <property type="match status" value="5"/>
</dbReference>
<dbReference type="STRING" id="51031.W2TLV1"/>
<gene>
    <name evidence="5" type="ORF">NECAME_01894</name>
</gene>
<keyword evidence="4" id="KW-1133">Transmembrane helix</keyword>
<keyword evidence="1" id="KW-0433">Leucine-rich repeat</keyword>
<dbReference type="PANTHER" id="PTHR24364:SF18">
    <property type="entry name" value="LP06937P"/>
    <property type="match status" value="1"/>
</dbReference>
<feature type="transmembrane region" description="Helical" evidence="4">
    <location>
        <begin position="17"/>
        <end position="37"/>
    </location>
</feature>
<evidence type="ECO:0000256" key="1">
    <source>
        <dbReference type="ARBA" id="ARBA00022614"/>
    </source>
</evidence>
<dbReference type="Pfam" id="PF00560">
    <property type="entry name" value="LRR_1"/>
    <property type="match status" value="1"/>
</dbReference>
<dbReference type="OMA" id="FVKPSDM"/>
<feature type="non-terminal residue" evidence="5">
    <location>
        <position position="1"/>
    </location>
</feature>
<dbReference type="KEGG" id="nai:NECAME_01894"/>
<dbReference type="InterPro" id="IPR032675">
    <property type="entry name" value="LRR_dom_sf"/>
</dbReference>
<keyword evidence="4" id="KW-0812">Transmembrane</keyword>
<dbReference type="PROSITE" id="PS51450">
    <property type="entry name" value="LRR"/>
    <property type="match status" value="2"/>
</dbReference>
<keyword evidence="6" id="KW-1185">Reference proteome</keyword>
<dbReference type="PANTHER" id="PTHR24364">
    <property type="entry name" value="LP06937P"/>
    <property type="match status" value="1"/>
</dbReference>
<evidence type="ECO:0000313" key="6">
    <source>
        <dbReference type="Proteomes" id="UP000053676"/>
    </source>
</evidence>
<name>W2TLV1_NECAM</name>
<evidence type="ECO:0000313" key="5">
    <source>
        <dbReference type="EMBL" id="ETN82609.1"/>
    </source>
</evidence>
<keyword evidence="4" id="KW-0472">Membrane</keyword>
<dbReference type="Gene3D" id="3.80.10.10">
    <property type="entry name" value="Ribonuclease Inhibitor"/>
    <property type="match status" value="2"/>
</dbReference>
<keyword evidence="2" id="KW-0732">Signal</keyword>
<dbReference type="SUPFAM" id="SSF52058">
    <property type="entry name" value="L domain-like"/>
    <property type="match status" value="1"/>
</dbReference>
<keyword evidence="3" id="KW-0677">Repeat</keyword>
<evidence type="ECO:0000256" key="2">
    <source>
        <dbReference type="ARBA" id="ARBA00022729"/>
    </source>
</evidence>
<sequence>CTGFFIVKLLSVSVVSFNIPALTIVLFWTAVTFSAAVHEHERTPFVQEDPNLQHLCRGSLSDYAACQCKEDEGEVACINAQFVDTDVFFNVNAHYKSLQKLTFHGNNFQDLPATSLFGSVSHSRLHTLNISANYIGALLSELAHDALLDTDDATLVFQHRERPERQTHCSKLLRLLFVFAIVGLPVNLNSNALKGLPNLRVLDLSNNEIVLKEGDVDFLTHTPRLTELYLRRAFTATINRTVQFDLMMRMFKKANLKYLEVLDLSYNFLQSVPFELPCPFPSLISLDLRQNFLKTLAVNASCLSNVQSLDLSRSVNQFYSLTPSFRHLALSAQPNTYVLRNPFHCDCKSNDYITWIRDKHTLVCDRASPRNYVGARLVEVPLHKLDCSVNLFAMSSPQCSLVTASVIGLIFNLA</sequence>
<evidence type="ECO:0000256" key="4">
    <source>
        <dbReference type="SAM" id="Phobius"/>
    </source>
</evidence>
<dbReference type="InterPro" id="IPR001611">
    <property type="entry name" value="Leu-rich_rpt"/>
</dbReference>
<dbReference type="OrthoDB" id="1574204at2759"/>
<organism evidence="5 6">
    <name type="scientific">Necator americanus</name>
    <name type="common">Human hookworm</name>
    <dbReference type="NCBI Taxonomy" id="51031"/>
    <lineage>
        <taxon>Eukaryota</taxon>
        <taxon>Metazoa</taxon>
        <taxon>Ecdysozoa</taxon>
        <taxon>Nematoda</taxon>
        <taxon>Chromadorea</taxon>
        <taxon>Rhabditida</taxon>
        <taxon>Rhabditina</taxon>
        <taxon>Rhabditomorpha</taxon>
        <taxon>Strongyloidea</taxon>
        <taxon>Ancylostomatidae</taxon>
        <taxon>Bunostominae</taxon>
        <taxon>Necator</taxon>
    </lineage>
</organism>
<dbReference type="EMBL" id="KI658411">
    <property type="protein sequence ID" value="ETN82609.1"/>
    <property type="molecule type" value="Genomic_DNA"/>
</dbReference>